<evidence type="ECO:0000313" key="2">
    <source>
        <dbReference type="EMBL" id="KIO00162.1"/>
    </source>
</evidence>
<keyword evidence="3" id="KW-1185">Reference proteome</keyword>
<reference evidence="3" key="2">
    <citation type="submission" date="2015-01" db="EMBL/GenBank/DDBJ databases">
        <title>Evolutionary Origins and Diversification of the Mycorrhizal Mutualists.</title>
        <authorList>
            <consortium name="DOE Joint Genome Institute"/>
            <consortium name="Mycorrhizal Genomics Consortium"/>
            <person name="Kohler A."/>
            <person name="Kuo A."/>
            <person name="Nagy L.G."/>
            <person name="Floudas D."/>
            <person name="Copeland A."/>
            <person name="Barry K.W."/>
            <person name="Cichocki N."/>
            <person name="Veneault-Fourrey C."/>
            <person name="LaButti K."/>
            <person name="Lindquist E.A."/>
            <person name="Lipzen A."/>
            <person name="Lundell T."/>
            <person name="Morin E."/>
            <person name="Murat C."/>
            <person name="Riley R."/>
            <person name="Ohm R."/>
            <person name="Sun H."/>
            <person name="Tunlid A."/>
            <person name="Henrissat B."/>
            <person name="Grigoriev I.V."/>
            <person name="Hibbett D.S."/>
            <person name="Martin F."/>
        </authorList>
    </citation>
    <scope>NUCLEOTIDE SEQUENCE [LARGE SCALE GENOMIC DNA]</scope>
    <source>
        <strain evidence="3">Marx 270</strain>
    </source>
</reference>
<dbReference type="SUPFAM" id="SSF48452">
    <property type="entry name" value="TPR-like"/>
    <property type="match status" value="1"/>
</dbReference>
<reference evidence="2 3" key="1">
    <citation type="submission" date="2014-04" db="EMBL/GenBank/DDBJ databases">
        <authorList>
            <consortium name="DOE Joint Genome Institute"/>
            <person name="Kuo A."/>
            <person name="Kohler A."/>
            <person name="Costa M.D."/>
            <person name="Nagy L.G."/>
            <person name="Floudas D."/>
            <person name="Copeland A."/>
            <person name="Barry K.W."/>
            <person name="Cichocki N."/>
            <person name="Veneault-Fourrey C."/>
            <person name="LaButti K."/>
            <person name="Lindquist E.A."/>
            <person name="Lipzen A."/>
            <person name="Lundell T."/>
            <person name="Morin E."/>
            <person name="Murat C."/>
            <person name="Sun H."/>
            <person name="Tunlid A."/>
            <person name="Henrissat B."/>
            <person name="Grigoriev I.V."/>
            <person name="Hibbett D.S."/>
            <person name="Martin F."/>
            <person name="Nordberg H.P."/>
            <person name="Cantor M.N."/>
            <person name="Hua S.X."/>
        </authorList>
    </citation>
    <scope>NUCLEOTIDE SEQUENCE [LARGE SCALE GENOMIC DNA]</scope>
    <source>
        <strain evidence="2 3">Marx 270</strain>
    </source>
</reference>
<sequence length="636" mass="70516">MTTVNWVADFSKRCATTLEHVGDEVFGSAKRDGAIIQYSAELSASPAGLFIKRSRARAANGLWEDALQDANEAVKADPSCPWGYEARHAALHGAEKYDEAIDAFGSMLQVIEESRDPATRELVSSMMKEVDNQRILRVVAKFFGYVMFSHAWQGNEPLFQDVNIAKSVWNLSDMPLNEKLRSFCKETRRLGYNWAWSDTCCIDKTTSSVLNQSLTSMYKWYANSAATLVFLAGVAHPSKPGDLTHSLWMTRAWTLQELLAPKVIFFYDSEWKLYLGDTSANHKESPEIMQELADAIEVPHGTIVTFSPDDFGVHEKLRLASTRSATVEEDVAYSLIGIFKSDIRPHYGEGPDALGHLLEEIVARSGEVTVLAWSGKSSLYNSCLPASISVYRQIPHNPPSLEGEEMEICISKLRDKLPRQEVQKIYNKINRLSPARFAARRLHLPCIVFSVKSLEKPRKGNETLYRARVSGLGTVMFTTADDLPLHEPKKFVFAHPWIRHIRGPCSGIIWESDLDSDTDPGSELDAGAGSDEVASWQIVCGDDPESGTDTDSVYHDAESDVVGPPSPLPVTVPHVDDYTRALQTIARLGQPFNALLLVQQPGGEYKRVAAENEIVVSGLGTNITSKNILAEVLEIL</sequence>
<dbReference type="PANTHER" id="PTHR10622">
    <property type="entry name" value="HET DOMAIN-CONTAINING PROTEIN"/>
    <property type="match status" value="1"/>
</dbReference>
<dbReference type="InterPro" id="IPR011990">
    <property type="entry name" value="TPR-like_helical_dom_sf"/>
</dbReference>
<dbReference type="InterPro" id="IPR010730">
    <property type="entry name" value="HET"/>
</dbReference>
<dbReference type="HOGENOM" id="CLU_000288_138_6_1"/>
<accession>A0A0C3JRP9</accession>
<gene>
    <name evidence="2" type="ORF">M404DRAFT_770976</name>
</gene>
<dbReference type="Pfam" id="PF06985">
    <property type="entry name" value="HET"/>
    <property type="match status" value="1"/>
</dbReference>
<dbReference type="OrthoDB" id="2423701at2759"/>
<evidence type="ECO:0000259" key="1">
    <source>
        <dbReference type="Pfam" id="PF06985"/>
    </source>
</evidence>
<protein>
    <recommendedName>
        <fullName evidence="1">Heterokaryon incompatibility domain-containing protein</fullName>
    </recommendedName>
</protein>
<dbReference type="AlphaFoldDB" id="A0A0C3JRP9"/>
<dbReference type="InParanoid" id="A0A0C3JRP9"/>
<dbReference type="Gene3D" id="1.25.40.10">
    <property type="entry name" value="Tetratricopeptide repeat domain"/>
    <property type="match status" value="1"/>
</dbReference>
<name>A0A0C3JRP9_PISTI</name>
<dbReference type="PANTHER" id="PTHR10622:SF10">
    <property type="entry name" value="HET DOMAIN-CONTAINING PROTEIN"/>
    <property type="match status" value="1"/>
</dbReference>
<dbReference type="EMBL" id="KN831998">
    <property type="protein sequence ID" value="KIO00162.1"/>
    <property type="molecule type" value="Genomic_DNA"/>
</dbReference>
<dbReference type="Proteomes" id="UP000054217">
    <property type="component" value="Unassembled WGS sequence"/>
</dbReference>
<organism evidence="2 3">
    <name type="scientific">Pisolithus tinctorius Marx 270</name>
    <dbReference type="NCBI Taxonomy" id="870435"/>
    <lineage>
        <taxon>Eukaryota</taxon>
        <taxon>Fungi</taxon>
        <taxon>Dikarya</taxon>
        <taxon>Basidiomycota</taxon>
        <taxon>Agaricomycotina</taxon>
        <taxon>Agaricomycetes</taxon>
        <taxon>Agaricomycetidae</taxon>
        <taxon>Boletales</taxon>
        <taxon>Sclerodermatineae</taxon>
        <taxon>Pisolithaceae</taxon>
        <taxon>Pisolithus</taxon>
    </lineage>
</organism>
<dbReference type="STRING" id="870435.A0A0C3JRP9"/>
<feature type="domain" description="Heterokaryon incompatibility" evidence="1">
    <location>
        <begin position="145"/>
        <end position="235"/>
    </location>
</feature>
<evidence type="ECO:0000313" key="3">
    <source>
        <dbReference type="Proteomes" id="UP000054217"/>
    </source>
</evidence>
<proteinExistence type="predicted"/>